<evidence type="ECO:0000313" key="9">
    <source>
        <dbReference type="EMBL" id="THG99880.1"/>
    </source>
</evidence>
<comment type="catalytic activity">
    <reaction evidence="5">
        <text>O-phospho-L-seryl-[protein] + H2O = L-seryl-[protein] + phosphate</text>
        <dbReference type="Rhea" id="RHEA:20629"/>
        <dbReference type="Rhea" id="RHEA-COMP:9863"/>
        <dbReference type="Rhea" id="RHEA-COMP:11604"/>
        <dbReference type="ChEBI" id="CHEBI:15377"/>
        <dbReference type="ChEBI" id="CHEBI:29999"/>
        <dbReference type="ChEBI" id="CHEBI:43474"/>
        <dbReference type="ChEBI" id="CHEBI:83421"/>
        <dbReference type="EC" id="3.1.3.16"/>
    </reaction>
</comment>
<comment type="catalytic activity">
    <reaction evidence="6">
        <text>O-phospho-L-threonyl-[protein] + H2O = L-threonyl-[protein] + phosphate</text>
        <dbReference type="Rhea" id="RHEA:47004"/>
        <dbReference type="Rhea" id="RHEA-COMP:11060"/>
        <dbReference type="Rhea" id="RHEA-COMP:11605"/>
        <dbReference type="ChEBI" id="CHEBI:15377"/>
        <dbReference type="ChEBI" id="CHEBI:30013"/>
        <dbReference type="ChEBI" id="CHEBI:43474"/>
        <dbReference type="ChEBI" id="CHEBI:61977"/>
        <dbReference type="EC" id="3.1.3.16"/>
    </reaction>
</comment>
<comment type="subcellular location">
    <subcellularLocation>
        <location evidence="1">Nucleus</location>
    </subcellularLocation>
</comment>
<dbReference type="PANTHER" id="PTHR23081:SF36">
    <property type="entry name" value="RNA POLYMERASE II SUBUNIT A C-TERMINAL DOMAIN PHOSPHATASE"/>
    <property type="match status" value="1"/>
</dbReference>
<dbReference type="Proteomes" id="UP000309038">
    <property type="component" value="Unassembled WGS sequence"/>
</dbReference>
<proteinExistence type="predicted"/>
<comment type="caution">
    <text evidence="9">The sequence shown here is derived from an EMBL/GenBank/DDBJ whole genome shotgun (WGS) entry which is preliminary data.</text>
</comment>
<feature type="region of interest" description="Disordered" evidence="7">
    <location>
        <begin position="155"/>
        <end position="205"/>
    </location>
</feature>
<dbReference type="AlphaFoldDB" id="A0A4S4KNY1"/>
<feature type="compositionally biased region" description="Acidic residues" evidence="7">
    <location>
        <begin position="238"/>
        <end position="252"/>
    </location>
</feature>
<protein>
    <recommendedName>
        <fullName evidence="2">protein-serine/threonine phosphatase</fullName>
        <ecNumber evidence="2">3.1.3.16</ecNumber>
    </recommendedName>
</protein>
<reference evidence="9 10" key="1">
    <citation type="submission" date="2019-02" db="EMBL/GenBank/DDBJ databases">
        <title>Genome sequencing of the rare red list fungi Phlebia centrifuga.</title>
        <authorList>
            <person name="Buettner E."/>
            <person name="Kellner H."/>
        </authorList>
    </citation>
    <scope>NUCLEOTIDE SEQUENCE [LARGE SCALE GENOMIC DNA]</scope>
    <source>
        <strain evidence="9 10">DSM 108282</strain>
    </source>
</reference>
<feature type="compositionally biased region" description="Polar residues" evidence="7">
    <location>
        <begin position="444"/>
        <end position="455"/>
    </location>
</feature>
<accession>A0A4S4KNY1</accession>
<dbReference type="Pfam" id="PF03031">
    <property type="entry name" value="NIF"/>
    <property type="match status" value="1"/>
</dbReference>
<dbReference type="GO" id="GO:0005634">
    <property type="term" value="C:nucleus"/>
    <property type="evidence" value="ECO:0007669"/>
    <property type="project" value="UniProtKB-SubCell"/>
</dbReference>
<sequence>MAPQSEDEVNPNWEALKDVKKFRLGPEALGQPYLRGIKGKGKDKSVESEGCMYYIKPRPGWEGFLEAMATKYEMHVYTMGTRAYAEEVCAAIDPDGKIFGDYCEWLTLFLIIDDRADVWEWSPNLVKVIPYDFFVGIGDINSAFLPKLEPLTPTLPSGASRPGMTKPPAGPIPPETAVPDMDPISSPLHTEITPDESVSPSAEEEELAVLRKSEILARNAVALDAQVEQRPLAKMQEELQEEEDAQEADSQEEAGGNGDKPSDDTDIPRSTTPKSEKHVRKALLKNDDVELNRVQRLLEEVHQRYYDAYDHLHHDTMRGTVKVDAARRQGGIKIVWLAWFTDSIALWQRQDETPYLIDPEPVVVVGPASPPSDTHQISSDPEPDADDWDDDRAVPGKSLALDEVDWDEVNDEVDAAMNESDEDDDDMKSTFQGSNASEDDWTDESNSILSSASSTPRKKRKRLRSITPSDVSTNGHDDSLRSPLAKRKKMVANRSGTSKLKEAITADDLEDEEGSVGKRSAPASANGRDEDEEMEEDDDTGEDDDDFLARELGEDWG</sequence>
<dbReference type="Gene3D" id="3.40.50.10190">
    <property type="entry name" value="BRCT domain"/>
    <property type="match status" value="1"/>
</dbReference>
<feature type="compositionally biased region" description="Basic and acidic residues" evidence="7">
    <location>
        <begin position="547"/>
        <end position="557"/>
    </location>
</feature>
<evidence type="ECO:0000256" key="3">
    <source>
        <dbReference type="ARBA" id="ARBA00022801"/>
    </source>
</evidence>
<feature type="region of interest" description="Disordered" evidence="7">
    <location>
        <begin position="237"/>
        <end position="279"/>
    </location>
</feature>
<dbReference type="Gene3D" id="3.40.50.1000">
    <property type="entry name" value="HAD superfamily/HAD-like"/>
    <property type="match status" value="1"/>
</dbReference>
<evidence type="ECO:0000256" key="7">
    <source>
        <dbReference type="SAM" id="MobiDB-lite"/>
    </source>
</evidence>
<dbReference type="InterPro" id="IPR023214">
    <property type="entry name" value="HAD_sf"/>
</dbReference>
<dbReference type="InterPro" id="IPR039189">
    <property type="entry name" value="Fcp1"/>
</dbReference>
<feature type="compositionally biased region" description="Acidic residues" evidence="7">
    <location>
        <begin position="505"/>
        <end position="514"/>
    </location>
</feature>
<feature type="compositionally biased region" description="Acidic residues" evidence="7">
    <location>
        <begin position="529"/>
        <end position="546"/>
    </location>
</feature>
<evidence type="ECO:0000256" key="6">
    <source>
        <dbReference type="ARBA" id="ARBA00048336"/>
    </source>
</evidence>
<evidence type="ECO:0000256" key="5">
    <source>
        <dbReference type="ARBA" id="ARBA00047761"/>
    </source>
</evidence>
<feature type="compositionally biased region" description="Acidic residues" evidence="7">
    <location>
        <begin position="381"/>
        <end position="390"/>
    </location>
</feature>
<dbReference type="EMBL" id="SGPJ01000066">
    <property type="protein sequence ID" value="THG99880.1"/>
    <property type="molecule type" value="Genomic_DNA"/>
</dbReference>
<dbReference type="InterPro" id="IPR036420">
    <property type="entry name" value="BRCT_dom_sf"/>
</dbReference>
<evidence type="ECO:0000256" key="2">
    <source>
        <dbReference type="ARBA" id="ARBA00013081"/>
    </source>
</evidence>
<name>A0A4S4KNY1_9APHY</name>
<dbReference type="InterPro" id="IPR004274">
    <property type="entry name" value="FCP1_dom"/>
</dbReference>
<dbReference type="InterPro" id="IPR036412">
    <property type="entry name" value="HAD-like_sf"/>
</dbReference>
<evidence type="ECO:0000256" key="1">
    <source>
        <dbReference type="ARBA" id="ARBA00004123"/>
    </source>
</evidence>
<keyword evidence="3" id="KW-0378">Hydrolase</keyword>
<evidence type="ECO:0000256" key="4">
    <source>
        <dbReference type="ARBA" id="ARBA00023242"/>
    </source>
</evidence>
<feature type="region of interest" description="Disordered" evidence="7">
    <location>
        <begin position="363"/>
        <end position="557"/>
    </location>
</feature>
<dbReference type="SUPFAM" id="SSF52113">
    <property type="entry name" value="BRCT domain"/>
    <property type="match status" value="1"/>
</dbReference>
<evidence type="ECO:0000313" key="10">
    <source>
        <dbReference type="Proteomes" id="UP000309038"/>
    </source>
</evidence>
<gene>
    <name evidence="9" type="ORF">EW026_g2562</name>
</gene>
<dbReference type="EC" id="3.1.3.16" evidence="2"/>
<dbReference type="SMART" id="SM00577">
    <property type="entry name" value="CPDc"/>
    <property type="match status" value="1"/>
</dbReference>
<dbReference type="GO" id="GO:0008420">
    <property type="term" value="F:RNA polymerase II CTD heptapeptide repeat phosphatase activity"/>
    <property type="evidence" value="ECO:0007669"/>
    <property type="project" value="InterPro"/>
</dbReference>
<keyword evidence="4" id="KW-0539">Nucleus</keyword>
<organism evidence="9 10">
    <name type="scientific">Hermanssonia centrifuga</name>
    <dbReference type="NCBI Taxonomy" id="98765"/>
    <lineage>
        <taxon>Eukaryota</taxon>
        <taxon>Fungi</taxon>
        <taxon>Dikarya</taxon>
        <taxon>Basidiomycota</taxon>
        <taxon>Agaricomycotina</taxon>
        <taxon>Agaricomycetes</taxon>
        <taxon>Polyporales</taxon>
        <taxon>Meruliaceae</taxon>
        <taxon>Hermanssonia</taxon>
    </lineage>
</organism>
<evidence type="ECO:0000259" key="8">
    <source>
        <dbReference type="SMART" id="SM00577"/>
    </source>
</evidence>
<dbReference type="SUPFAM" id="SSF56784">
    <property type="entry name" value="HAD-like"/>
    <property type="match status" value="1"/>
</dbReference>
<dbReference type="PANTHER" id="PTHR23081">
    <property type="entry name" value="RNA POLYMERASE II CTD PHOSPHATASE"/>
    <property type="match status" value="1"/>
</dbReference>
<keyword evidence="10" id="KW-1185">Reference proteome</keyword>
<feature type="domain" description="FCP1 homology" evidence="8">
    <location>
        <begin position="32"/>
        <end position="138"/>
    </location>
</feature>
<feature type="compositionally biased region" description="Acidic residues" evidence="7">
    <location>
        <begin position="402"/>
        <end position="426"/>
    </location>
</feature>